<dbReference type="PROSITE" id="PS00150">
    <property type="entry name" value="ACYLPHOSPHATASE_1"/>
    <property type="match status" value="1"/>
</dbReference>
<dbReference type="AlphaFoldDB" id="A0A4R2EKD4"/>
<dbReference type="PANTHER" id="PTHR47268:SF4">
    <property type="entry name" value="ACYLPHOSPHATASE"/>
    <property type="match status" value="1"/>
</dbReference>
<evidence type="ECO:0000256" key="2">
    <source>
        <dbReference type="ARBA" id="ARBA00012150"/>
    </source>
</evidence>
<gene>
    <name evidence="8" type="ORF">CLV25_11236</name>
</gene>
<feature type="domain" description="Acylphosphatase-like" evidence="7">
    <location>
        <begin position="3"/>
        <end position="88"/>
    </location>
</feature>
<evidence type="ECO:0000256" key="5">
    <source>
        <dbReference type="RuleBase" id="RU000553"/>
    </source>
</evidence>
<dbReference type="InterPro" id="IPR036046">
    <property type="entry name" value="Acylphosphatase-like_dom_sf"/>
</dbReference>
<evidence type="ECO:0000259" key="7">
    <source>
        <dbReference type="PROSITE" id="PS51160"/>
    </source>
</evidence>
<dbReference type="InterPro" id="IPR001792">
    <property type="entry name" value="Acylphosphatase-like_dom"/>
</dbReference>
<dbReference type="Pfam" id="PF00708">
    <property type="entry name" value="Acylphosphatase"/>
    <property type="match status" value="1"/>
</dbReference>
<comment type="catalytic activity">
    <reaction evidence="3 4 5">
        <text>an acyl phosphate + H2O = a carboxylate + phosphate + H(+)</text>
        <dbReference type="Rhea" id="RHEA:14965"/>
        <dbReference type="ChEBI" id="CHEBI:15377"/>
        <dbReference type="ChEBI" id="CHEBI:15378"/>
        <dbReference type="ChEBI" id="CHEBI:29067"/>
        <dbReference type="ChEBI" id="CHEBI:43474"/>
        <dbReference type="ChEBI" id="CHEBI:59918"/>
        <dbReference type="EC" id="3.6.1.7"/>
    </reaction>
</comment>
<dbReference type="Proteomes" id="UP000294830">
    <property type="component" value="Unassembled WGS sequence"/>
</dbReference>
<keyword evidence="4 5" id="KW-0378">Hydrolase</keyword>
<dbReference type="PRINTS" id="PR00112">
    <property type="entry name" value="ACYLPHPHTASE"/>
</dbReference>
<dbReference type="OrthoDB" id="9808093at2"/>
<feature type="active site" evidence="4">
    <location>
        <position position="18"/>
    </location>
</feature>
<dbReference type="PANTHER" id="PTHR47268">
    <property type="entry name" value="ACYLPHOSPHATASE"/>
    <property type="match status" value="1"/>
</dbReference>
<evidence type="ECO:0000256" key="3">
    <source>
        <dbReference type="ARBA" id="ARBA00047645"/>
    </source>
</evidence>
<evidence type="ECO:0000313" key="8">
    <source>
        <dbReference type="EMBL" id="TCN64709.1"/>
    </source>
</evidence>
<feature type="active site" evidence="4">
    <location>
        <position position="36"/>
    </location>
</feature>
<dbReference type="GO" id="GO:0003998">
    <property type="term" value="F:acylphosphatase activity"/>
    <property type="evidence" value="ECO:0007669"/>
    <property type="project" value="UniProtKB-EC"/>
</dbReference>
<dbReference type="InterPro" id="IPR017968">
    <property type="entry name" value="Acylphosphatase_CS"/>
</dbReference>
<accession>A0A4R2EKD4</accession>
<protein>
    <recommendedName>
        <fullName evidence="2 4">Acylphosphatase</fullName>
        <ecNumber evidence="2 4">3.6.1.7</ecNumber>
    </recommendedName>
</protein>
<name>A0A4R2EKD4_9BACT</name>
<keyword evidence="9" id="KW-1185">Reference proteome</keyword>
<dbReference type="EC" id="3.6.1.7" evidence="2 4"/>
<comment type="caution">
    <text evidence="8">The sequence shown here is derived from an EMBL/GenBank/DDBJ whole genome shotgun (WGS) entry which is preliminary data.</text>
</comment>
<dbReference type="EMBL" id="SLWB01000012">
    <property type="protein sequence ID" value="TCN64709.1"/>
    <property type="molecule type" value="Genomic_DNA"/>
</dbReference>
<evidence type="ECO:0000256" key="4">
    <source>
        <dbReference type="PROSITE-ProRule" id="PRU00520"/>
    </source>
</evidence>
<dbReference type="PROSITE" id="PS00151">
    <property type="entry name" value="ACYLPHOSPHATASE_2"/>
    <property type="match status" value="1"/>
</dbReference>
<evidence type="ECO:0000256" key="1">
    <source>
        <dbReference type="ARBA" id="ARBA00005614"/>
    </source>
</evidence>
<evidence type="ECO:0000256" key="6">
    <source>
        <dbReference type="RuleBase" id="RU004168"/>
    </source>
</evidence>
<dbReference type="RefSeq" id="WP_131839854.1">
    <property type="nucleotide sequence ID" value="NZ_SLWB01000012.1"/>
</dbReference>
<organism evidence="8 9">
    <name type="scientific">Acetobacteroides hydrogenigenes</name>
    <dbReference type="NCBI Taxonomy" id="979970"/>
    <lineage>
        <taxon>Bacteria</taxon>
        <taxon>Pseudomonadati</taxon>
        <taxon>Bacteroidota</taxon>
        <taxon>Bacteroidia</taxon>
        <taxon>Bacteroidales</taxon>
        <taxon>Rikenellaceae</taxon>
        <taxon>Acetobacteroides</taxon>
    </lineage>
</organism>
<dbReference type="PROSITE" id="PS51160">
    <property type="entry name" value="ACYLPHOSPHATASE_3"/>
    <property type="match status" value="1"/>
</dbReference>
<comment type="similarity">
    <text evidence="1 6">Belongs to the acylphosphatase family.</text>
</comment>
<dbReference type="Gene3D" id="3.30.70.100">
    <property type="match status" value="1"/>
</dbReference>
<dbReference type="InterPro" id="IPR020456">
    <property type="entry name" value="Acylphosphatase"/>
</dbReference>
<evidence type="ECO:0000313" key="9">
    <source>
        <dbReference type="Proteomes" id="UP000294830"/>
    </source>
</evidence>
<reference evidence="8 9" key="1">
    <citation type="submission" date="2019-03" db="EMBL/GenBank/DDBJ databases">
        <title>Genomic Encyclopedia of Archaeal and Bacterial Type Strains, Phase II (KMG-II): from individual species to whole genera.</title>
        <authorList>
            <person name="Goeker M."/>
        </authorList>
    </citation>
    <scope>NUCLEOTIDE SEQUENCE [LARGE SCALE GENOMIC DNA]</scope>
    <source>
        <strain evidence="8 9">RL-C</strain>
    </source>
</reference>
<dbReference type="SUPFAM" id="SSF54975">
    <property type="entry name" value="Acylphosphatase/BLUF domain-like"/>
    <property type="match status" value="1"/>
</dbReference>
<sequence>MVSKRIVVSGRVQGVGFRYFVERRAQELGVVGFVRNLPNGKVEVEAEGDDVAVETLVDYCRVGPARALVDRVEAHSQPLVGYTYFGVR</sequence>
<proteinExistence type="inferred from homology"/>